<dbReference type="RefSeq" id="WP_230735239.1">
    <property type="nucleotide sequence ID" value="NZ_JAJNDB010000003.1"/>
</dbReference>
<proteinExistence type="predicted"/>
<reference evidence="3 4" key="1">
    <citation type="submission" date="2021-11" db="EMBL/GenBank/DDBJ databases">
        <title>Draft genome sequence of Actinomycetospora sp. SF1 isolated from the rhizosphere soil.</title>
        <authorList>
            <person name="Duangmal K."/>
            <person name="Chantavorakit T."/>
        </authorList>
    </citation>
    <scope>NUCLEOTIDE SEQUENCE [LARGE SCALE GENOMIC DNA]</scope>
    <source>
        <strain evidence="3 4">TBRC 5722</strain>
    </source>
</reference>
<keyword evidence="2" id="KW-0812">Transmembrane</keyword>
<feature type="transmembrane region" description="Helical" evidence="2">
    <location>
        <begin position="7"/>
        <end position="27"/>
    </location>
</feature>
<feature type="transmembrane region" description="Helical" evidence="2">
    <location>
        <begin position="116"/>
        <end position="137"/>
    </location>
</feature>
<protein>
    <submittedName>
        <fullName evidence="3">Uncharacterized protein</fullName>
    </submittedName>
</protein>
<keyword evidence="4" id="KW-1185">Reference proteome</keyword>
<sequence>MRALRRWKAGLAVAVVAFTVGSIRLVAAGSTNWLTWVCFVIAAVYAFAALIGRRLIFPERPEDWLGRLERAPTIAGLLHRHHAQSMGPAAHPNTSVARQIRTIQQGSDDMVTRNRIANALATIAAIVGMVLVVTGAGTKGGGDNDDNAPSAPAPPSQTAPAVPGQGQPGVPAATNPAPQQQTQAPAPTKKDNDGDDDDN</sequence>
<gene>
    <name evidence="3" type="ORF">LQ327_15600</name>
</gene>
<comment type="caution">
    <text evidence="3">The sequence shown here is derived from an EMBL/GenBank/DDBJ whole genome shotgun (WGS) entry which is preliminary data.</text>
</comment>
<dbReference type="Proteomes" id="UP001199469">
    <property type="component" value="Unassembled WGS sequence"/>
</dbReference>
<name>A0ABS8P985_9PSEU</name>
<feature type="compositionally biased region" description="Low complexity" evidence="1">
    <location>
        <begin position="158"/>
        <end position="187"/>
    </location>
</feature>
<evidence type="ECO:0000313" key="4">
    <source>
        <dbReference type="Proteomes" id="UP001199469"/>
    </source>
</evidence>
<accession>A0ABS8P985</accession>
<evidence type="ECO:0000313" key="3">
    <source>
        <dbReference type="EMBL" id="MCD2194796.1"/>
    </source>
</evidence>
<feature type="region of interest" description="Disordered" evidence="1">
    <location>
        <begin position="138"/>
        <end position="199"/>
    </location>
</feature>
<feature type="transmembrane region" description="Helical" evidence="2">
    <location>
        <begin position="33"/>
        <end position="51"/>
    </location>
</feature>
<dbReference type="EMBL" id="JAJNDB010000003">
    <property type="protein sequence ID" value="MCD2194796.1"/>
    <property type="molecule type" value="Genomic_DNA"/>
</dbReference>
<organism evidence="3 4">
    <name type="scientific">Actinomycetospora endophytica</name>
    <dbReference type="NCBI Taxonomy" id="2291215"/>
    <lineage>
        <taxon>Bacteria</taxon>
        <taxon>Bacillati</taxon>
        <taxon>Actinomycetota</taxon>
        <taxon>Actinomycetes</taxon>
        <taxon>Pseudonocardiales</taxon>
        <taxon>Pseudonocardiaceae</taxon>
        <taxon>Actinomycetospora</taxon>
    </lineage>
</organism>
<keyword evidence="2" id="KW-0472">Membrane</keyword>
<keyword evidence="2" id="KW-1133">Transmembrane helix</keyword>
<evidence type="ECO:0000256" key="1">
    <source>
        <dbReference type="SAM" id="MobiDB-lite"/>
    </source>
</evidence>
<evidence type="ECO:0000256" key="2">
    <source>
        <dbReference type="SAM" id="Phobius"/>
    </source>
</evidence>